<dbReference type="EMBL" id="CP053586">
    <property type="protein sequence ID" value="WNZ23281.1"/>
    <property type="molecule type" value="Genomic_DNA"/>
</dbReference>
<name>A0AA97AI01_9CYAN</name>
<reference evidence="1" key="1">
    <citation type="submission" date="2020-05" db="EMBL/GenBank/DDBJ databases">
        <authorList>
            <person name="Zhu T."/>
            <person name="Keshari N."/>
            <person name="Lu X."/>
        </authorList>
    </citation>
    <scope>NUCLEOTIDE SEQUENCE</scope>
    <source>
        <strain evidence="1">NK1-12</strain>
    </source>
</reference>
<protein>
    <submittedName>
        <fullName evidence="1">DUF4278 domain-containing protein</fullName>
    </submittedName>
</protein>
<gene>
    <name evidence="1" type="ORF">HJG54_10745</name>
</gene>
<dbReference type="InterPro" id="IPR025458">
    <property type="entry name" value="DUF4278"/>
</dbReference>
<dbReference type="RefSeq" id="WP_316434895.1">
    <property type="nucleotide sequence ID" value="NZ_CP053586.1"/>
</dbReference>
<organism evidence="1">
    <name type="scientific">Leptolyngbya sp. NK1-12</name>
    <dbReference type="NCBI Taxonomy" id="2547451"/>
    <lineage>
        <taxon>Bacteria</taxon>
        <taxon>Bacillati</taxon>
        <taxon>Cyanobacteriota</taxon>
        <taxon>Cyanophyceae</taxon>
        <taxon>Leptolyngbyales</taxon>
        <taxon>Leptolyngbyaceae</taxon>
        <taxon>Leptolyngbya group</taxon>
        <taxon>Leptolyngbya</taxon>
    </lineage>
</organism>
<proteinExistence type="predicted"/>
<evidence type="ECO:0000313" key="1">
    <source>
        <dbReference type="EMBL" id="WNZ23281.1"/>
    </source>
</evidence>
<dbReference type="AlphaFoldDB" id="A0AA97AI01"/>
<dbReference type="Pfam" id="PF14105">
    <property type="entry name" value="DUF4278"/>
    <property type="match status" value="1"/>
</dbReference>
<accession>A0AA97AI01</accession>
<sequence>MKLTYRGVTYDYNPPQVEYGDPTQVGKYRGVDIRFRTIKKEPVQQPTLDLLYRGAAYTTNSTDSTTNADASTEAAPATPAVPSVKEQARWLMLNHHKNVKRRQQSMLSRLDAKVGLPATEATRFWNHIRGEAHPSFEASYDRSHAAMS</sequence>